<evidence type="ECO:0000313" key="2">
    <source>
        <dbReference type="EMBL" id="KMZ83337.1"/>
    </source>
</evidence>
<feature type="compositionally biased region" description="Polar residues" evidence="1">
    <location>
        <begin position="294"/>
        <end position="309"/>
    </location>
</feature>
<protein>
    <submittedName>
        <fullName evidence="2">Uncharacterized protein</fullName>
    </submittedName>
</protein>
<feature type="region of interest" description="Disordered" evidence="1">
    <location>
        <begin position="263"/>
        <end position="310"/>
    </location>
</feature>
<dbReference type="AlphaFoldDB" id="A0A0J9SMY7"/>
<evidence type="ECO:0000256" key="1">
    <source>
        <dbReference type="SAM" id="MobiDB-lite"/>
    </source>
</evidence>
<sequence>MEEFINDYYNKNKSKYQKILQECKSNTNSKPYCELYNKWSVEYKNNFSLIEDNPKKQFYNNLDREHEDLTNYIKHCDQIKWGKKEKEVKEICTKFIRYLETSKVLNVEKPKHDICILLNYWLYDKLTKIFGVENNLDNIRVAFGNFQRIWSIHYYYSSRINHNKCNPNFETDNHKDWENRKKLYDYYVDYNDLDYLAKFNDNECKYYRQIKDKISLYEYFEEECSPKKSNCPDFYNQCLPYNPKNVLHTLKCYNQIPEEKSPASAYSAKESSSHNPTQESQFRAVGSASRLQEDSANTEDTPSTSQSSDIKTKVANSVLGAAPVLFTATMLYRVYTHFINIYQCNTNL</sequence>
<organism evidence="2 3">
    <name type="scientific">Plasmodium vivax (strain Brazil I)</name>
    <dbReference type="NCBI Taxonomy" id="1033975"/>
    <lineage>
        <taxon>Eukaryota</taxon>
        <taxon>Sar</taxon>
        <taxon>Alveolata</taxon>
        <taxon>Apicomplexa</taxon>
        <taxon>Aconoidasida</taxon>
        <taxon>Haemosporida</taxon>
        <taxon>Plasmodiidae</taxon>
        <taxon>Plasmodium</taxon>
        <taxon>Plasmodium (Plasmodium)</taxon>
    </lineage>
</organism>
<name>A0A0J9SMY7_PLAV1</name>
<dbReference type="EMBL" id="KQ234924">
    <property type="protein sequence ID" value="KMZ83337.1"/>
    <property type="molecule type" value="Genomic_DNA"/>
</dbReference>
<reference evidence="2 3" key="1">
    <citation type="submission" date="2011-08" db="EMBL/GenBank/DDBJ databases">
        <title>The Genome Sequence of Plasmodium vivax Brazil I.</title>
        <authorList>
            <consortium name="The Broad Institute Genome Sequencing Platform"/>
            <consortium name="The Broad Institute Genome Sequencing Center for Infectious Disease"/>
            <person name="Neafsey D."/>
            <person name="Carlton J."/>
            <person name="Barnwell J."/>
            <person name="Collins W."/>
            <person name="Escalante A."/>
            <person name="Mullikin J."/>
            <person name="Saul A."/>
            <person name="Guigo R."/>
            <person name="Camara F."/>
            <person name="Young S.K."/>
            <person name="Zeng Q."/>
            <person name="Gargeya S."/>
            <person name="Fitzgerald M."/>
            <person name="Haas B."/>
            <person name="Abouelleil A."/>
            <person name="Alvarado L."/>
            <person name="Arachchi H.M."/>
            <person name="Berlin A."/>
            <person name="Brown A."/>
            <person name="Chapman S.B."/>
            <person name="Chen Z."/>
            <person name="Dunbar C."/>
            <person name="Freedman E."/>
            <person name="Gearin G."/>
            <person name="Gellesch M."/>
            <person name="Goldberg J."/>
            <person name="Griggs A."/>
            <person name="Gujja S."/>
            <person name="Heiman D."/>
            <person name="Howarth C."/>
            <person name="Larson L."/>
            <person name="Lui A."/>
            <person name="MacDonald P.J.P."/>
            <person name="Montmayeur A."/>
            <person name="Murphy C."/>
            <person name="Neiman D."/>
            <person name="Pearson M."/>
            <person name="Priest M."/>
            <person name="Roberts A."/>
            <person name="Saif S."/>
            <person name="Shea T."/>
            <person name="Shenoy N."/>
            <person name="Sisk P."/>
            <person name="Stolte C."/>
            <person name="Sykes S."/>
            <person name="Wortman J."/>
            <person name="Nusbaum C."/>
            <person name="Birren B."/>
        </authorList>
    </citation>
    <scope>NUCLEOTIDE SEQUENCE [LARGE SCALE GENOMIC DNA]</scope>
    <source>
        <strain evidence="2 3">Brazil I</strain>
    </source>
</reference>
<accession>A0A0J9SMY7</accession>
<gene>
    <name evidence="2" type="ORF">PVBG_05733</name>
</gene>
<proteinExistence type="predicted"/>
<dbReference type="Proteomes" id="UP000053327">
    <property type="component" value="Unassembled WGS sequence"/>
</dbReference>
<feature type="compositionally biased region" description="Polar residues" evidence="1">
    <location>
        <begin position="269"/>
        <end position="281"/>
    </location>
</feature>
<dbReference type="InterPro" id="IPR008780">
    <property type="entry name" value="Plasmodium_Vir"/>
</dbReference>
<evidence type="ECO:0000313" key="3">
    <source>
        <dbReference type="Proteomes" id="UP000053327"/>
    </source>
</evidence>
<dbReference type="Pfam" id="PF05795">
    <property type="entry name" value="Plasmodium_Vir"/>
    <property type="match status" value="1"/>
</dbReference>